<accession>A0A1L7WH70</accession>
<evidence type="ECO:0000259" key="2">
    <source>
        <dbReference type="Pfam" id="PF26647"/>
    </source>
</evidence>
<evidence type="ECO:0000256" key="1">
    <source>
        <dbReference type="SAM" id="MobiDB-lite"/>
    </source>
</evidence>
<dbReference type="AlphaFoldDB" id="A0A1L7WH70"/>
<dbReference type="STRING" id="576137.A0A1L7WH70"/>
<sequence length="498" mass="56928">MEAGAHGAGHMTHFRTCLLHDDKRRTRCSGTLKKGGNCVNRAVGSFKPGMMPTCHVHRRQLKRMGRCRAPLRCGFECGRICEWKLHGFQLCLDHCEHPMTCHFLKVPIEMRLRIYQLLLPDRPIPARYEKSSLTSDGGGVYTAILCVNRQIHDEAAGLLYRTRAFSIELLGDWMSMCNLSQNFTQNSSFGYKHHALEDHQWQQMILGQQGLFMARQGRRILGGASSSAHTPTIRGNQSHAKSPNFDSNVPVEPIREPPLSKRYFNMIQSFRIEIVLPSPSAWWLPNSDAASHKASMSRLLDYCDHLHRLIGRLRIIQRPIARLEIVIRFGNAYLNRRDVFPIAQFLLRPFRRLHNVAKPDLLSITIQDSLGEVELLTRDWASSPAGGKLAAYLEHLFEHMSSSQPPPELPVFKVYWQLERLLSYMKEHYRHAHPKIGKITGLLYAARFAREVEDLSSFRAIWNQVVDIWSDCLNEHVEFQSNVALSINAIHSTVQNGS</sequence>
<evidence type="ECO:0000313" key="4">
    <source>
        <dbReference type="EMBL" id="CZR52085.1"/>
    </source>
</evidence>
<gene>
    <name evidence="4" type="ORF">PAC_01962</name>
</gene>
<dbReference type="OrthoDB" id="5600002at2759"/>
<name>A0A1L7WH70_9HELO</name>
<dbReference type="Proteomes" id="UP000184330">
    <property type="component" value="Unassembled WGS sequence"/>
</dbReference>
<reference evidence="4 5" key="1">
    <citation type="submission" date="2016-03" db="EMBL/GenBank/DDBJ databases">
        <authorList>
            <person name="Ploux O."/>
        </authorList>
    </citation>
    <scope>NUCLEOTIDE SEQUENCE [LARGE SCALE GENOMIC DNA]</scope>
    <source>
        <strain evidence="4 5">UAMH 11012</strain>
    </source>
</reference>
<evidence type="ECO:0000259" key="3">
    <source>
        <dbReference type="Pfam" id="PF26648"/>
    </source>
</evidence>
<feature type="domain" description="Probable treble clef zinc finger" evidence="2">
    <location>
        <begin position="23"/>
        <end position="63"/>
    </location>
</feature>
<dbReference type="EMBL" id="FJOG01000002">
    <property type="protein sequence ID" value="CZR52085.1"/>
    <property type="molecule type" value="Genomic_DNA"/>
</dbReference>
<proteinExistence type="predicted"/>
<keyword evidence="5" id="KW-1185">Reference proteome</keyword>
<dbReference type="InterPro" id="IPR058251">
    <property type="entry name" value="zf_Tbcl_3"/>
</dbReference>
<feature type="compositionally biased region" description="Polar residues" evidence="1">
    <location>
        <begin position="224"/>
        <end position="247"/>
    </location>
</feature>
<protein>
    <submittedName>
        <fullName evidence="4">Uncharacterized protein</fullName>
    </submittedName>
</protein>
<feature type="domain" description="Probable treble clef zinc finger fungi" evidence="3">
    <location>
        <begin position="64"/>
        <end position="98"/>
    </location>
</feature>
<organism evidence="4 5">
    <name type="scientific">Phialocephala subalpina</name>
    <dbReference type="NCBI Taxonomy" id="576137"/>
    <lineage>
        <taxon>Eukaryota</taxon>
        <taxon>Fungi</taxon>
        <taxon>Dikarya</taxon>
        <taxon>Ascomycota</taxon>
        <taxon>Pezizomycotina</taxon>
        <taxon>Leotiomycetes</taxon>
        <taxon>Helotiales</taxon>
        <taxon>Mollisiaceae</taxon>
        <taxon>Phialocephala</taxon>
        <taxon>Phialocephala fortinii species complex</taxon>
    </lineage>
</organism>
<dbReference type="InterPro" id="IPR058252">
    <property type="entry name" value="zf_Tbcl_4"/>
</dbReference>
<dbReference type="Pfam" id="PF26647">
    <property type="entry name" value="zf_Tbcl_3"/>
    <property type="match status" value="1"/>
</dbReference>
<evidence type="ECO:0000313" key="5">
    <source>
        <dbReference type="Proteomes" id="UP000184330"/>
    </source>
</evidence>
<feature type="region of interest" description="Disordered" evidence="1">
    <location>
        <begin position="224"/>
        <end position="251"/>
    </location>
</feature>
<dbReference type="Pfam" id="PF26648">
    <property type="entry name" value="zf_Tbcl_4"/>
    <property type="match status" value="1"/>
</dbReference>